<proteinExistence type="predicted"/>
<keyword evidence="4" id="KW-1185">Reference proteome</keyword>
<dbReference type="Proteomes" id="UP000778578">
    <property type="component" value="Unassembled WGS sequence"/>
</dbReference>
<dbReference type="PROSITE" id="PS51841">
    <property type="entry name" value="LTD"/>
    <property type="match status" value="1"/>
</dbReference>
<dbReference type="EMBL" id="JAINZZ010000006">
    <property type="protein sequence ID" value="MBY8877635.1"/>
    <property type="molecule type" value="Genomic_DNA"/>
</dbReference>
<comment type="caution">
    <text evidence="3">The sequence shown here is derived from an EMBL/GenBank/DDBJ whole genome shotgun (WGS) entry which is preliminary data.</text>
</comment>
<organism evidence="3 4">
    <name type="scientific">Actinacidiphila acidipaludis</name>
    <dbReference type="NCBI Taxonomy" id="2873382"/>
    <lineage>
        <taxon>Bacteria</taxon>
        <taxon>Bacillati</taxon>
        <taxon>Actinomycetota</taxon>
        <taxon>Actinomycetes</taxon>
        <taxon>Kitasatosporales</taxon>
        <taxon>Streptomycetaceae</taxon>
        <taxon>Actinacidiphila</taxon>
    </lineage>
</organism>
<name>A0ABS7Q5D6_9ACTN</name>
<evidence type="ECO:0000313" key="3">
    <source>
        <dbReference type="EMBL" id="MBY8877635.1"/>
    </source>
</evidence>
<feature type="domain" description="LTD" evidence="2">
    <location>
        <begin position="84"/>
        <end position="209"/>
    </location>
</feature>
<sequence>MTPRRPPTRRKGTPACPTLRASHPAPGGKRGEGDIWATRGIRRAYDDGSRRPNRAGTCQGGIVNHRIKTAAVACLAAATTALGLAVAAPAQAAGSVHLSEIYYNSPGSDTGSNTSLNYEWVQITNSTSKAVSLTGWTLRDASSHVYTFGSYSLGAGKSVRIHTGKGGNTAANRYQGRSWYVWNNDKDAATLRRSTGSTVDTCSYHSTSHSYLYC</sequence>
<reference evidence="3 4" key="1">
    <citation type="submission" date="2021-08" db="EMBL/GenBank/DDBJ databases">
        <title>WGS of actinomycetes from Thailand.</title>
        <authorList>
            <person name="Thawai C."/>
        </authorList>
    </citation>
    <scope>NUCLEOTIDE SEQUENCE [LARGE SCALE GENOMIC DNA]</scope>
    <source>
        <strain evidence="3 4">PLK6-54</strain>
    </source>
</reference>
<evidence type="ECO:0000259" key="2">
    <source>
        <dbReference type="PROSITE" id="PS51841"/>
    </source>
</evidence>
<dbReference type="InterPro" id="IPR001322">
    <property type="entry name" value="Lamin_tail_dom"/>
</dbReference>
<evidence type="ECO:0000313" key="4">
    <source>
        <dbReference type="Proteomes" id="UP000778578"/>
    </source>
</evidence>
<feature type="compositionally biased region" description="Basic residues" evidence="1">
    <location>
        <begin position="1"/>
        <end position="12"/>
    </location>
</feature>
<feature type="region of interest" description="Disordered" evidence="1">
    <location>
        <begin position="1"/>
        <end position="37"/>
    </location>
</feature>
<evidence type="ECO:0000256" key="1">
    <source>
        <dbReference type="SAM" id="MobiDB-lite"/>
    </source>
</evidence>
<gene>
    <name evidence="3" type="ORF">K7862_08315</name>
</gene>
<dbReference type="Gene3D" id="2.60.40.1260">
    <property type="entry name" value="Lamin Tail domain"/>
    <property type="match status" value="1"/>
</dbReference>
<accession>A0ABS7Q5D6</accession>
<protein>
    <submittedName>
        <fullName evidence="3">Lamin tail domain-containing protein</fullName>
    </submittedName>
</protein>
<dbReference type="InterPro" id="IPR036415">
    <property type="entry name" value="Lamin_tail_dom_sf"/>
</dbReference>
<dbReference type="SUPFAM" id="SSF74853">
    <property type="entry name" value="Lamin A/C globular tail domain"/>
    <property type="match status" value="1"/>
</dbReference>
<dbReference type="Pfam" id="PF00932">
    <property type="entry name" value="LTD"/>
    <property type="match status" value="1"/>
</dbReference>